<evidence type="ECO:0000313" key="3">
    <source>
        <dbReference type="Proteomes" id="UP000256686"/>
    </source>
</evidence>
<dbReference type="EMBL" id="QNVT01000010">
    <property type="protein sequence ID" value="REC62164.1"/>
    <property type="molecule type" value="Genomic_DNA"/>
</dbReference>
<organism evidence="2 3">
    <name type="scientific">Chryseobacterium pennae</name>
    <dbReference type="NCBI Taxonomy" id="2258962"/>
    <lineage>
        <taxon>Bacteria</taxon>
        <taxon>Pseudomonadati</taxon>
        <taxon>Bacteroidota</taxon>
        <taxon>Flavobacteriia</taxon>
        <taxon>Flavobacteriales</taxon>
        <taxon>Weeksellaceae</taxon>
        <taxon>Chryseobacterium group</taxon>
        <taxon>Chryseobacterium</taxon>
    </lineage>
</organism>
<name>A0A3D9C8T3_9FLAO</name>
<keyword evidence="1" id="KW-0812">Transmembrane</keyword>
<keyword evidence="3" id="KW-1185">Reference proteome</keyword>
<feature type="transmembrane region" description="Helical" evidence="1">
    <location>
        <begin position="36"/>
        <end position="54"/>
    </location>
</feature>
<keyword evidence="1" id="KW-1133">Transmembrane helix</keyword>
<evidence type="ECO:0000256" key="1">
    <source>
        <dbReference type="SAM" id="Phobius"/>
    </source>
</evidence>
<keyword evidence="1" id="KW-0472">Membrane</keyword>
<proteinExistence type="predicted"/>
<reference evidence="3" key="1">
    <citation type="submission" date="2018-06" db="EMBL/GenBank/DDBJ databases">
        <authorList>
            <person name="Lum Nde A."/>
            <person name="Hugo C."/>
        </authorList>
    </citation>
    <scope>NUCLEOTIDE SEQUENCE [LARGE SCALE GENOMIC DNA]</scope>
    <source>
        <strain evidence="3">1_F178</strain>
    </source>
</reference>
<gene>
    <name evidence="2" type="ORF">DRF65_12545</name>
</gene>
<dbReference type="RefSeq" id="WP_115971101.1">
    <property type="nucleotide sequence ID" value="NZ_QNVT01000010.1"/>
</dbReference>
<evidence type="ECO:0000313" key="2">
    <source>
        <dbReference type="EMBL" id="REC62164.1"/>
    </source>
</evidence>
<dbReference type="AlphaFoldDB" id="A0A3D9C8T3"/>
<dbReference type="Proteomes" id="UP000256686">
    <property type="component" value="Unassembled WGS sequence"/>
</dbReference>
<feature type="transmembrane region" description="Helical" evidence="1">
    <location>
        <begin position="66"/>
        <end position="84"/>
    </location>
</feature>
<comment type="caution">
    <text evidence="2">The sequence shown here is derived from an EMBL/GenBank/DDBJ whole genome shotgun (WGS) entry which is preliminary data.</text>
</comment>
<feature type="transmembrane region" description="Helical" evidence="1">
    <location>
        <begin position="7"/>
        <end position="24"/>
    </location>
</feature>
<protein>
    <submittedName>
        <fullName evidence="2">Uncharacterized protein</fullName>
    </submittedName>
</protein>
<accession>A0A3D9C8T3</accession>
<sequence>MMKNNPFLTVFLLFGIQVLLIKYLDYLDLEMGQGLYLAFVCFCIPTISIILNWFTGESRYKKSFRYFTFFMVIASLLAFVALSYL</sequence>